<evidence type="ECO:0000313" key="1">
    <source>
        <dbReference type="EMBL" id="CAG2056530.1"/>
    </source>
</evidence>
<name>A0ABN7NLC3_TIMPD</name>
<organism evidence="1 2">
    <name type="scientific">Timema podura</name>
    <name type="common">Walking stick</name>
    <dbReference type="NCBI Taxonomy" id="61482"/>
    <lineage>
        <taxon>Eukaryota</taxon>
        <taxon>Metazoa</taxon>
        <taxon>Ecdysozoa</taxon>
        <taxon>Arthropoda</taxon>
        <taxon>Hexapoda</taxon>
        <taxon>Insecta</taxon>
        <taxon>Pterygota</taxon>
        <taxon>Neoptera</taxon>
        <taxon>Polyneoptera</taxon>
        <taxon>Phasmatodea</taxon>
        <taxon>Timematodea</taxon>
        <taxon>Timematoidea</taxon>
        <taxon>Timematidae</taxon>
        <taxon>Timema</taxon>
    </lineage>
</organism>
<proteinExistence type="predicted"/>
<reference evidence="1" key="1">
    <citation type="submission" date="2021-03" db="EMBL/GenBank/DDBJ databases">
        <authorList>
            <person name="Tran Van P."/>
        </authorList>
    </citation>
    <scope>NUCLEOTIDE SEQUENCE</scope>
</reference>
<feature type="non-terminal residue" evidence="1">
    <location>
        <position position="1"/>
    </location>
</feature>
<gene>
    <name evidence="1" type="ORF">TPAB3V08_LOCUS3520</name>
</gene>
<evidence type="ECO:0000313" key="2">
    <source>
        <dbReference type="Proteomes" id="UP001153148"/>
    </source>
</evidence>
<accession>A0ABN7NLC3</accession>
<dbReference type="Proteomes" id="UP001153148">
    <property type="component" value="Unassembled WGS sequence"/>
</dbReference>
<dbReference type="EMBL" id="CAJPIN010003993">
    <property type="protein sequence ID" value="CAG2056530.1"/>
    <property type="molecule type" value="Genomic_DNA"/>
</dbReference>
<protein>
    <submittedName>
        <fullName evidence="1">Uncharacterized protein</fullName>
    </submittedName>
</protein>
<sequence>GILAPKIEVSTKTTIEEVTKSSCSSQDISCNIINPKMLSSKGCTLPKRRKKVFHSIYQPKKCPKLRGRSCRLKKPPTARNHCNHPHKHPSCFPPEHCPPFKHDRRHKCYACLEQMFSIEQTYKDDCLDASPSQPLTWCTASGRIYNSHTFCKTVNRPERARPIVDCSHSHKREDCFPHSRCDCKNHTPGKCTVCNAYNKYFKPAGTYCCSHCPQTIKKNFPCPNSRCSRICDKYTPSDNSTFEDTLPCSPRCGQTSYTRHCTVDSGKAVNKSLQCGDVKLDGGTKLHDLATFNNQIKPSWKPCKPAPQPRSCPPCPAKSVLEPKSCPQGLQAKMTITPVPHIVRCFTAALKSSTKNFTIDTKKEQERKPHVHN</sequence>
<keyword evidence="2" id="KW-1185">Reference proteome</keyword>
<comment type="caution">
    <text evidence="1">The sequence shown here is derived from an EMBL/GenBank/DDBJ whole genome shotgun (WGS) entry which is preliminary data.</text>
</comment>